<evidence type="ECO:0000256" key="6">
    <source>
        <dbReference type="ARBA" id="ARBA00022729"/>
    </source>
</evidence>
<dbReference type="Pfam" id="PF07715">
    <property type="entry name" value="Plug"/>
    <property type="match status" value="1"/>
</dbReference>
<dbReference type="PANTHER" id="PTHR32552">
    <property type="entry name" value="FERRICHROME IRON RECEPTOR-RELATED"/>
    <property type="match status" value="1"/>
</dbReference>
<dbReference type="PANTHER" id="PTHR32552:SF68">
    <property type="entry name" value="FERRICHROME OUTER MEMBRANE TRANSPORTER_PHAGE RECEPTOR"/>
    <property type="match status" value="1"/>
</dbReference>
<dbReference type="PROSITE" id="PS52016">
    <property type="entry name" value="TONB_DEPENDENT_REC_3"/>
    <property type="match status" value="1"/>
</dbReference>
<dbReference type="GO" id="GO:0015344">
    <property type="term" value="F:siderophore uptake transmembrane transporter activity"/>
    <property type="evidence" value="ECO:0007669"/>
    <property type="project" value="TreeGrafter"/>
</dbReference>
<dbReference type="Gene3D" id="2.170.130.10">
    <property type="entry name" value="TonB-dependent receptor, plug domain"/>
    <property type="match status" value="1"/>
</dbReference>
<feature type="region of interest" description="Disordered" evidence="12">
    <location>
        <begin position="507"/>
        <end position="528"/>
    </location>
</feature>
<name>A0A178IEJ5_9BACT</name>
<accession>A0A178IEJ5</accession>
<organism evidence="14 15">
    <name type="scientific">Termitidicoccus mucosus</name>
    <dbReference type="NCBI Taxonomy" id="1184151"/>
    <lineage>
        <taxon>Bacteria</taxon>
        <taxon>Pseudomonadati</taxon>
        <taxon>Verrucomicrobiota</taxon>
        <taxon>Opitutia</taxon>
        <taxon>Opitutales</taxon>
        <taxon>Opitutaceae</taxon>
        <taxon>Termitidicoccus</taxon>
    </lineage>
</organism>
<evidence type="ECO:0000256" key="12">
    <source>
        <dbReference type="SAM" id="MobiDB-lite"/>
    </source>
</evidence>
<gene>
    <name evidence="14" type="ORF">AW736_17245</name>
</gene>
<comment type="caution">
    <text evidence="14">The sequence shown here is derived from an EMBL/GenBank/DDBJ whole genome shotgun (WGS) entry which is preliminary data.</text>
</comment>
<dbReference type="InterPro" id="IPR037066">
    <property type="entry name" value="Plug_dom_sf"/>
</dbReference>
<feature type="domain" description="TonB-dependent receptor plug" evidence="13">
    <location>
        <begin position="60"/>
        <end position="159"/>
    </location>
</feature>
<comment type="subcellular location">
    <subcellularLocation>
        <location evidence="1 11">Cell outer membrane</location>
        <topology evidence="1 11">Multi-pass membrane protein</topology>
    </subcellularLocation>
</comment>
<evidence type="ECO:0000256" key="10">
    <source>
        <dbReference type="ARBA" id="ARBA00023237"/>
    </source>
</evidence>
<evidence type="ECO:0000313" key="15">
    <source>
        <dbReference type="Proteomes" id="UP000078486"/>
    </source>
</evidence>
<evidence type="ECO:0000256" key="7">
    <source>
        <dbReference type="ARBA" id="ARBA00023004"/>
    </source>
</evidence>
<dbReference type="EMBL" id="LRRQ01000128">
    <property type="protein sequence ID" value="OAM88432.1"/>
    <property type="molecule type" value="Genomic_DNA"/>
</dbReference>
<evidence type="ECO:0000256" key="1">
    <source>
        <dbReference type="ARBA" id="ARBA00004571"/>
    </source>
</evidence>
<dbReference type="STRING" id="1184151.AW736_17245"/>
<dbReference type="InterPro" id="IPR012910">
    <property type="entry name" value="Plug_dom"/>
</dbReference>
<evidence type="ECO:0000256" key="5">
    <source>
        <dbReference type="ARBA" id="ARBA00022692"/>
    </source>
</evidence>
<keyword evidence="4" id="KW-0410">Iron transport</keyword>
<evidence type="ECO:0000256" key="11">
    <source>
        <dbReference type="PROSITE-ProRule" id="PRU01360"/>
    </source>
</evidence>
<keyword evidence="9 11" id="KW-0472">Membrane</keyword>
<evidence type="ECO:0000259" key="13">
    <source>
        <dbReference type="Pfam" id="PF07715"/>
    </source>
</evidence>
<evidence type="ECO:0000256" key="2">
    <source>
        <dbReference type="ARBA" id="ARBA00022448"/>
    </source>
</evidence>
<dbReference type="Gene3D" id="2.40.170.20">
    <property type="entry name" value="TonB-dependent receptor, beta-barrel domain"/>
    <property type="match status" value="1"/>
</dbReference>
<keyword evidence="8" id="KW-0406">Ion transport</keyword>
<keyword evidence="7" id="KW-0408">Iron</keyword>
<evidence type="ECO:0000256" key="8">
    <source>
        <dbReference type="ARBA" id="ARBA00023065"/>
    </source>
</evidence>
<keyword evidence="2 11" id="KW-0813">Transport</keyword>
<dbReference type="Proteomes" id="UP000078486">
    <property type="component" value="Unassembled WGS sequence"/>
</dbReference>
<evidence type="ECO:0000313" key="14">
    <source>
        <dbReference type="EMBL" id="OAM88432.1"/>
    </source>
</evidence>
<dbReference type="AlphaFoldDB" id="A0A178IEJ5"/>
<dbReference type="InterPro" id="IPR036942">
    <property type="entry name" value="Beta-barrel_TonB_sf"/>
</dbReference>
<keyword evidence="10 11" id="KW-0998">Cell outer membrane</keyword>
<dbReference type="SUPFAM" id="SSF56935">
    <property type="entry name" value="Porins"/>
    <property type="match status" value="1"/>
</dbReference>
<keyword evidence="6" id="KW-0732">Signal</keyword>
<reference evidence="14 15" key="1">
    <citation type="submission" date="2016-01" db="EMBL/GenBank/DDBJ databases">
        <title>High potential of lignocellulose degradation of a new Verrucomicrobia species.</title>
        <authorList>
            <person name="Wang Y."/>
            <person name="Shi Y."/>
            <person name="Qiu Z."/>
            <person name="Liu S."/>
            <person name="Yang H."/>
        </authorList>
    </citation>
    <scope>NUCLEOTIDE SEQUENCE [LARGE SCALE GENOMIC DNA]</scope>
    <source>
        <strain evidence="14 15">TSB47</strain>
    </source>
</reference>
<comment type="similarity">
    <text evidence="11">Belongs to the TonB-dependent receptor family.</text>
</comment>
<evidence type="ECO:0000256" key="3">
    <source>
        <dbReference type="ARBA" id="ARBA00022452"/>
    </source>
</evidence>
<dbReference type="GO" id="GO:0009279">
    <property type="term" value="C:cell outer membrane"/>
    <property type="evidence" value="ECO:0007669"/>
    <property type="project" value="UniProtKB-SubCell"/>
</dbReference>
<keyword evidence="15" id="KW-1185">Reference proteome</keyword>
<sequence length="796" mass="86590">MFRALCAFASAGLIVSAQQEPAAAGRDEVVNLPTFTITEKPVSEYQSHQALSTTRVAMSLQDVPQTISVVTSQLFTDTQAPRMLDVAKYVTPVVESTLPYGGDRYQIRGFQVSQEFIDGTVISGADGYSMSLAPYNIERIEIIKGPNAILVPGGSPGGVMNPITKSPLDYNQITVTGGLAQYMGNGADIDINRVLDPAGSMAARLVAAWWYDDLYAKNQYRHGWLVAPSFSLRLSPQHKLILKAEFLDNRETNLSGLPLDPHVGTRDSARRAAGLPRDWSFGDDSDSRHRSTERVSAELLSTLGSRVTMRLYVMGDHVRRKDAGGTGAAIKYLDSLGNTVTETGSRNPFTGLYEPGVIWNTAAYNADTTGTVTLAGTPLALPDASEYIYSRSATSVDLEYTEGHIKNEYAIRFQPSWGTSTTLLGLAANTSVVRFIATPPGARPDVHADNLGAITYPPRVYPAPTDTNRTDKKAKQNDLQLFIFETLGLFGDRILLSGGVSRFFGELTRTDSGPTDRDPTLGHTTPSYNLSDTALSGGVVVKPLKELSFFYGYNESGGTMPGSLSAGKNAPSLKVAAGNQNEFGVKTALLNNTLTASFAYFIIEQENYPVPNSEFYTLVSQGITPPPDFPNPLYLNLKSKGWEFEARYSYNRNLTVFFNYSDYEIRQPVTDVRVRGVPDRSLGAYVDYRFTNGLLAGFGVNVGVDYKGDVAGDTATGYTTTRPLPDGSFAASQPTFTVGSRTVVNLGLSYRRADWIARLSVANLFDEDYVLAAGSRTSVIEGDPRSVRFTVSYTFK</sequence>
<keyword evidence="3 11" id="KW-1134">Transmembrane beta strand</keyword>
<keyword evidence="5 11" id="KW-0812">Transmembrane</keyword>
<evidence type="ECO:0000256" key="9">
    <source>
        <dbReference type="ARBA" id="ARBA00023136"/>
    </source>
</evidence>
<evidence type="ECO:0000256" key="4">
    <source>
        <dbReference type="ARBA" id="ARBA00022496"/>
    </source>
</evidence>
<dbReference type="InterPro" id="IPR039426">
    <property type="entry name" value="TonB-dep_rcpt-like"/>
</dbReference>
<proteinExistence type="inferred from homology"/>
<protein>
    <recommendedName>
        <fullName evidence="13">TonB-dependent receptor plug domain-containing protein</fullName>
    </recommendedName>
</protein>